<proteinExistence type="predicted"/>
<gene>
    <name evidence="1" type="ORF">RchiOBHm_Chr4g0430351</name>
</gene>
<accession>A0A2P6R0E8</accession>
<evidence type="ECO:0000313" key="1">
    <source>
        <dbReference type="EMBL" id="PRQ39907.1"/>
    </source>
</evidence>
<keyword evidence="2" id="KW-1185">Reference proteome</keyword>
<protein>
    <submittedName>
        <fullName evidence="1">Uncharacterized protein</fullName>
    </submittedName>
</protein>
<dbReference type="Proteomes" id="UP000238479">
    <property type="component" value="Chromosome 4"/>
</dbReference>
<reference evidence="1 2" key="1">
    <citation type="journal article" date="2018" name="Nat. Genet.">
        <title>The Rosa genome provides new insights in the design of modern roses.</title>
        <authorList>
            <person name="Bendahmane M."/>
        </authorList>
    </citation>
    <scope>NUCLEOTIDE SEQUENCE [LARGE SCALE GENOMIC DNA]</scope>
    <source>
        <strain evidence="2">cv. Old Blush</strain>
    </source>
</reference>
<dbReference type="Gramene" id="PRQ39907">
    <property type="protein sequence ID" value="PRQ39907"/>
    <property type="gene ID" value="RchiOBHm_Chr4g0430351"/>
</dbReference>
<organism evidence="1 2">
    <name type="scientific">Rosa chinensis</name>
    <name type="common">China rose</name>
    <dbReference type="NCBI Taxonomy" id="74649"/>
    <lineage>
        <taxon>Eukaryota</taxon>
        <taxon>Viridiplantae</taxon>
        <taxon>Streptophyta</taxon>
        <taxon>Embryophyta</taxon>
        <taxon>Tracheophyta</taxon>
        <taxon>Spermatophyta</taxon>
        <taxon>Magnoliopsida</taxon>
        <taxon>eudicotyledons</taxon>
        <taxon>Gunneridae</taxon>
        <taxon>Pentapetalae</taxon>
        <taxon>rosids</taxon>
        <taxon>fabids</taxon>
        <taxon>Rosales</taxon>
        <taxon>Rosaceae</taxon>
        <taxon>Rosoideae</taxon>
        <taxon>Rosoideae incertae sedis</taxon>
        <taxon>Rosa</taxon>
    </lineage>
</organism>
<dbReference type="AlphaFoldDB" id="A0A2P6R0E8"/>
<sequence>MVRRTTWFLPMMKKKCRAGVALLMHSWGLLDLYMEVDFGISGSIGVSDSRRKPRRETVIDPRESSSVILRTVDWRLMWLNLEPLDFFLQPTPSLTHSSCSVNFEVAFTTTKNFRHVPPSFSFLYLYHFKLFLFFRYNFKISLSVEQTRSSLSLSLSFL</sequence>
<comment type="caution">
    <text evidence="1">The sequence shown here is derived from an EMBL/GenBank/DDBJ whole genome shotgun (WGS) entry which is preliminary data.</text>
</comment>
<evidence type="ECO:0000313" key="2">
    <source>
        <dbReference type="Proteomes" id="UP000238479"/>
    </source>
</evidence>
<name>A0A2P6R0E8_ROSCH</name>
<dbReference type="EMBL" id="PDCK01000042">
    <property type="protein sequence ID" value="PRQ39907.1"/>
    <property type="molecule type" value="Genomic_DNA"/>
</dbReference>